<name>X1IZ01_9ZZZZ</name>
<evidence type="ECO:0000313" key="1">
    <source>
        <dbReference type="EMBL" id="GAH71324.1"/>
    </source>
</evidence>
<protein>
    <submittedName>
        <fullName evidence="1">Uncharacterized protein</fullName>
    </submittedName>
</protein>
<comment type="caution">
    <text evidence="1">The sequence shown here is derived from an EMBL/GenBank/DDBJ whole genome shotgun (WGS) entry which is preliminary data.</text>
</comment>
<sequence>LSKWFCQSFELSLEESKNYVYVEGWNAIPNSLRGNAFFGAKVYADAALILPDELSIAIELDHGTKGSQIKNALAKAGFSVILGGYHRALVLFFVDPPKSVADFNQQDNEKKILEFYQSHFCTTLHLI</sequence>
<dbReference type="AlphaFoldDB" id="X1IZ01"/>
<accession>X1IZ01</accession>
<gene>
    <name evidence="1" type="ORF">S03H2_45477</name>
</gene>
<proteinExistence type="predicted"/>
<organism evidence="1">
    <name type="scientific">marine sediment metagenome</name>
    <dbReference type="NCBI Taxonomy" id="412755"/>
    <lineage>
        <taxon>unclassified sequences</taxon>
        <taxon>metagenomes</taxon>
        <taxon>ecological metagenomes</taxon>
    </lineage>
</organism>
<reference evidence="1" key="1">
    <citation type="journal article" date="2014" name="Front. Microbiol.">
        <title>High frequency of phylogenetically diverse reductive dehalogenase-homologous genes in deep subseafloor sedimentary metagenomes.</title>
        <authorList>
            <person name="Kawai M."/>
            <person name="Futagami T."/>
            <person name="Toyoda A."/>
            <person name="Takaki Y."/>
            <person name="Nishi S."/>
            <person name="Hori S."/>
            <person name="Arai W."/>
            <person name="Tsubouchi T."/>
            <person name="Morono Y."/>
            <person name="Uchiyama I."/>
            <person name="Ito T."/>
            <person name="Fujiyama A."/>
            <person name="Inagaki F."/>
            <person name="Takami H."/>
        </authorList>
    </citation>
    <scope>NUCLEOTIDE SEQUENCE</scope>
    <source>
        <strain evidence="1">Expedition CK06-06</strain>
    </source>
</reference>
<dbReference type="EMBL" id="BARU01028496">
    <property type="protein sequence ID" value="GAH71324.1"/>
    <property type="molecule type" value="Genomic_DNA"/>
</dbReference>
<feature type="non-terminal residue" evidence="1">
    <location>
        <position position="1"/>
    </location>
</feature>